<feature type="region of interest" description="Disordered" evidence="1">
    <location>
        <begin position="12"/>
        <end position="63"/>
    </location>
</feature>
<reference evidence="2 3" key="1">
    <citation type="submission" date="2023-01" db="EMBL/GenBank/DDBJ databases">
        <title>Analysis of 21 Apiospora genomes using comparative genomics revels a genus with tremendous synthesis potential of carbohydrate active enzymes and secondary metabolites.</title>
        <authorList>
            <person name="Sorensen T."/>
        </authorList>
    </citation>
    <scope>NUCLEOTIDE SEQUENCE [LARGE SCALE GENOMIC DNA]</scope>
    <source>
        <strain evidence="2 3">CBS 20057</strain>
    </source>
</reference>
<keyword evidence="3" id="KW-1185">Reference proteome</keyword>
<evidence type="ECO:0000313" key="3">
    <source>
        <dbReference type="Proteomes" id="UP001396898"/>
    </source>
</evidence>
<dbReference type="Proteomes" id="UP001396898">
    <property type="component" value="Unassembled WGS sequence"/>
</dbReference>
<gene>
    <name evidence="2" type="ORF">PG991_005863</name>
</gene>
<protein>
    <submittedName>
        <fullName evidence="2">Uncharacterized protein</fullName>
    </submittedName>
</protein>
<accession>A0ABR1SAE6</accession>
<name>A0ABR1SAE6_9PEZI</name>
<proteinExistence type="predicted"/>
<comment type="caution">
    <text evidence="2">The sequence shown here is derived from an EMBL/GenBank/DDBJ whole genome shotgun (WGS) entry which is preliminary data.</text>
</comment>
<dbReference type="EMBL" id="JAQQWI010000007">
    <property type="protein sequence ID" value="KAK8028807.1"/>
    <property type="molecule type" value="Genomic_DNA"/>
</dbReference>
<organism evidence="2 3">
    <name type="scientific">Apiospora marii</name>
    <dbReference type="NCBI Taxonomy" id="335849"/>
    <lineage>
        <taxon>Eukaryota</taxon>
        <taxon>Fungi</taxon>
        <taxon>Dikarya</taxon>
        <taxon>Ascomycota</taxon>
        <taxon>Pezizomycotina</taxon>
        <taxon>Sordariomycetes</taxon>
        <taxon>Xylariomycetidae</taxon>
        <taxon>Amphisphaeriales</taxon>
        <taxon>Apiosporaceae</taxon>
        <taxon>Apiospora</taxon>
    </lineage>
</organism>
<feature type="compositionally biased region" description="Polar residues" evidence="1">
    <location>
        <begin position="14"/>
        <end position="29"/>
    </location>
</feature>
<sequence length="80" mass="9008">MSFQCHQMRWEFGHSTSQSPGTRQESGIGSQLVGKGKKKRLGELSAGNRMKTQTHVEKRTKEEQARDIPLLMCDVDGLAY</sequence>
<evidence type="ECO:0000256" key="1">
    <source>
        <dbReference type="SAM" id="MobiDB-lite"/>
    </source>
</evidence>
<evidence type="ECO:0000313" key="2">
    <source>
        <dbReference type="EMBL" id="KAK8028807.1"/>
    </source>
</evidence>
<feature type="compositionally biased region" description="Basic and acidic residues" evidence="1">
    <location>
        <begin position="54"/>
        <end position="63"/>
    </location>
</feature>